<dbReference type="EMBL" id="MH057693">
    <property type="protein sequence ID" value="AYJ09271.1"/>
    <property type="molecule type" value="Genomic_RNA"/>
</dbReference>
<accession>A0A499S2C3</accession>
<proteinExistence type="predicted"/>
<sequence length="268" mass="30639">MDISHIDVSHVQHERVFDWYQAWVLETMASRSAARRQRAVQLLGEVCQAWRKRKAGGAVLAAATQWTGLVRHNEGVRRRALGLWVARHREQKAARQAAAAHRISTWGNYVLMHVGLRQWVRQHRLRKARAVEKLLRPAVEQLVYPQRLKQVRERCLRDWCVRRRQVSATPAAAPGVGRTLVEVANSVAHTYGLTSYEELAMAGAMPWTVNVSAPPGEYLLIAERALDELQGWAVLEKWGAEEEAEKLEEWAVKHVIRKMAESQDLWEG</sequence>
<evidence type="ECO:0000313" key="1">
    <source>
        <dbReference type="EMBL" id="AYJ09271.1"/>
    </source>
</evidence>
<name>A0A499S2C3_9VIRU</name>
<protein>
    <submittedName>
        <fullName evidence="1">Uncharacterized protein</fullName>
    </submittedName>
</protein>
<reference evidence="1" key="1">
    <citation type="submission" date="2018-03" db="EMBL/GenBank/DDBJ databases">
        <title>Genome dsRNA sequence.</title>
        <authorList>
            <person name="Zhang X."/>
            <person name="Zhang S."/>
            <person name="Gao F."/>
            <person name="Zhang F."/>
        </authorList>
    </citation>
    <scope>NUCLEOTIDE SEQUENCE</scope>
    <source>
        <strain evidence="1">FC136-2A</strain>
    </source>
</reference>
<organism evidence="1">
    <name type="scientific">Fusarium pseudograminearum megabirnavirus 1</name>
    <dbReference type="NCBI Taxonomy" id="2478384"/>
    <lineage>
        <taxon>Viruses</taxon>
        <taxon>Riboviria</taxon>
        <taxon>Orthornavirae</taxon>
        <taxon>Duplornaviricota</taxon>
        <taxon>Chrymotiviricetes</taxon>
        <taxon>Ghabrivirales</taxon>
        <taxon>Alphatotivirineae</taxon>
        <taxon>Megabirnaviridae</taxon>
        <taxon>Megabirnavirus</taxon>
        <taxon>Megabirnavirus go</taxon>
    </lineage>
</organism>